<evidence type="ECO:0000256" key="1">
    <source>
        <dbReference type="PROSITE-ProRule" id="PRU00339"/>
    </source>
</evidence>
<dbReference type="InterPro" id="IPR029055">
    <property type="entry name" value="Ntn_hydrolases_N"/>
</dbReference>
<dbReference type="SUPFAM" id="SSF56235">
    <property type="entry name" value="N-terminal nucleophile aminohydrolases (Ntn hydrolases)"/>
    <property type="match status" value="1"/>
</dbReference>
<name>A0A8J6XZP7_9BACT</name>
<dbReference type="Proteomes" id="UP000648239">
    <property type="component" value="Unassembled WGS sequence"/>
</dbReference>
<dbReference type="PANTHER" id="PTHR39328:SF1">
    <property type="entry name" value="BLL2871 PROTEIN"/>
    <property type="match status" value="1"/>
</dbReference>
<dbReference type="PROSITE" id="PS50005">
    <property type="entry name" value="TPR"/>
    <property type="match status" value="1"/>
</dbReference>
<keyword evidence="2" id="KW-0732">Signal</keyword>
<dbReference type="SUPFAM" id="SSF48452">
    <property type="entry name" value="TPR-like"/>
    <property type="match status" value="1"/>
</dbReference>
<dbReference type="EMBL" id="JACXWD010000016">
    <property type="protein sequence ID" value="MBD3867787.1"/>
    <property type="molecule type" value="Genomic_DNA"/>
</dbReference>
<dbReference type="InterPro" id="IPR010430">
    <property type="entry name" value="DUF1028"/>
</dbReference>
<feature type="chain" id="PRO_5035198082" evidence="2">
    <location>
        <begin position="25"/>
        <end position="314"/>
    </location>
</feature>
<gene>
    <name evidence="3" type="ORF">IFK94_06670</name>
</gene>
<protein>
    <submittedName>
        <fullName evidence="3">DUF1028 domain-containing protein</fullName>
    </submittedName>
</protein>
<reference evidence="3 4" key="1">
    <citation type="submission" date="2020-08" db="EMBL/GenBank/DDBJ databases">
        <title>Acidobacteriota in marine sediments use diverse sulfur dissimilation pathways.</title>
        <authorList>
            <person name="Wasmund K."/>
        </authorList>
    </citation>
    <scope>NUCLEOTIDE SEQUENCE [LARGE SCALE GENOMIC DNA]</scope>
    <source>
        <strain evidence="3">MAG AM4</strain>
    </source>
</reference>
<comment type="caution">
    <text evidence="3">The sequence shown here is derived from an EMBL/GenBank/DDBJ whole genome shotgun (WGS) entry which is preliminary data.</text>
</comment>
<accession>A0A8J6XZP7</accession>
<dbReference type="InterPro" id="IPR019734">
    <property type="entry name" value="TPR_rpt"/>
</dbReference>
<dbReference type="AlphaFoldDB" id="A0A8J6XZP7"/>
<sequence>MRTRRVLLLLVLVLSLAAPLPAQESPVATFSIVARDGEAGEVGIAVASKFFSVGSVVPWARASSGAVATQSFANTSFGPRGLDLLDTGATPEQIVKILLQTDAQPDRRQFGIVSADGSSATYTGENCQAWAGGRHGPDYAVQGNILTGEAVVLAMEKAFLETEGTLADRMYAALHAGDAEGGDARGRQSAALIVVREGGGYGGFNDRAIDIRVDDHKEPFKELGRLLNYAQMNASWNQAWTLFTQKKPQAALPHMERTARIAPEDDGVLYDLAVIRLAAGDRNGARKALEKAITLNPKLKQQAEEDKDLEGLAD</sequence>
<evidence type="ECO:0000313" key="3">
    <source>
        <dbReference type="EMBL" id="MBD3867787.1"/>
    </source>
</evidence>
<feature type="signal peptide" evidence="2">
    <location>
        <begin position="1"/>
        <end position="24"/>
    </location>
</feature>
<evidence type="ECO:0000313" key="4">
    <source>
        <dbReference type="Proteomes" id="UP000648239"/>
    </source>
</evidence>
<dbReference type="PANTHER" id="PTHR39328">
    <property type="entry name" value="BLL2871 PROTEIN"/>
    <property type="match status" value="1"/>
</dbReference>
<feature type="repeat" description="TPR" evidence="1">
    <location>
        <begin position="266"/>
        <end position="299"/>
    </location>
</feature>
<dbReference type="Pfam" id="PF06267">
    <property type="entry name" value="DUF1028"/>
    <property type="match status" value="1"/>
</dbReference>
<dbReference type="Pfam" id="PF14559">
    <property type="entry name" value="TPR_19"/>
    <property type="match status" value="1"/>
</dbReference>
<proteinExistence type="predicted"/>
<keyword evidence="1" id="KW-0802">TPR repeat</keyword>
<dbReference type="InterPro" id="IPR011990">
    <property type="entry name" value="TPR-like_helical_dom_sf"/>
</dbReference>
<dbReference type="Gene3D" id="3.60.20.10">
    <property type="entry name" value="Glutamine Phosphoribosylpyrophosphate, subunit 1, domain 1"/>
    <property type="match status" value="1"/>
</dbReference>
<organism evidence="3 4">
    <name type="scientific">Candidatus Polarisedimenticola svalbardensis</name>
    <dbReference type="NCBI Taxonomy" id="2886004"/>
    <lineage>
        <taxon>Bacteria</taxon>
        <taxon>Pseudomonadati</taxon>
        <taxon>Acidobacteriota</taxon>
        <taxon>Candidatus Polarisedimenticolia</taxon>
        <taxon>Candidatus Polarisedimenticolales</taxon>
        <taxon>Candidatus Polarisedimenticolaceae</taxon>
        <taxon>Candidatus Polarisedimenticola</taxon>
    </lineage>
</organism>
<evidence type="ECO:0000256" key="2">
    <source>
        <dbReference type="SAM" id="SignalP"/>
    </source>
</evidence>